<proteinExistence type="predicted"/>
<keyword evidence="5" id="KW-1185">Reference proteome</keyword>
<dbReference type="PANTHER" id="PTHR36191:SF4">
    <property type="entry name" value="VWFD DOMAIN-CONTAINING PROTEIN"/>
    <property type="match status" value="1"/>
</dbReference>
<dbReference type="EMBL" id="KV970637">
    <property type="protein sequence ID" value="PIO16182.1"/>
    <property type="molecule type" value="Genomic_DNA"/>
</dbReference>
<feature type="non-terminal residue" evidence="4">
    <location>
        <position position="1"/>
    </location>
</feature>
<feature type="domain" description="UMOD/GP2/OIT3-like D8C" evidence="3">
    <location>
        <begin position="194"/>
        <end position="276"/>
    </location>
</feature>
<dbReference type="InterPro" id="IPR057774">
    <property type="entry name" value="D8C_UMOD/GP2/OIT3-like"/>
</dbReference>
<sequence length="420" mass="46272">LGFDCSLGSYSCYDPCVTRTVLNEPWRSVTYTLSYTPNCDSSKNGWYQFVGSGGDRIPEYCIPTYRCNTAAPVWMSGTHPVITDGIVNRMACANWYGNCCQWTSTIQVKACPLGYYVYKLIGTPACYLTYCTETTSSSTSIGLVCTISLGSYSCYDPCVTRTVLNEPWRSVNYTLSYTPNCDSSMNGWYQFNSSGGVRIPEYCVPIYRCNTYAPVWMNGAHPAITDGIVNRTACANWGGDCCQWTSTIQVKACPLGYYVYKLIGTPASGCYLTYCTETTSSSTTIGLVCTISLGSYSCYDPCVNRTVLNEPWRSANNTLYQTAKCDSSMNGWYQFNSSGGVRIPEYCVPVYSCNTHAPVWMNGTHPVITDGIVNRTACANWLGNCCQWTSTIQVKACPLGYYVYKLIGTPGSACSLTYCT</sequence>
<accession>A0A2G9QKN0</accession>
<dbReference type="OrthoDB" id="2015116at2759"/>
<name>A0A2G9QKN0_AQUCT</name>
<keyword evidence="2" id="KW-1015">Disulfide bond</keyword>
<gene>
    <name evidence="4" type="ORF">AB205_0075090</name>
</gene>
<evidence type="ECO:0000256" key="2">
    <source>
        <dbReference type="ARBA" id="ARBA00023157"/>
    </source>
</evidence>
<feature type="domain" description="UMOD/GP2/OIT3-like D8C" evidence="3">
    <location>
        <begin position="338"/>
        <end position="420"/>
    </location>
</feature>
<dbReference type="AlphaFoldDB" id="A0A2G9QKN0"/>
<reference evidence="5" key="1">
    <citation type="journal article" date="2017" name="Nat. Commun.">
        <title>The North American bullfrog draft genome provides insight into hormonal regulation of long noncoding RNA.</title>
        <authorList>
            <person name="Hammond S.A."/>
            <person name="Warren R.L."/>
            <person name="Vandervalk B.P."/>
            <person name="Kucuk E."/>
            <person name="Khan H."/>
            <person name="Gibb E.A."/>
            <person name="Pandoh P."/>
            <person name="Kirk H."/>
            <person name="Zhao Y."/>
            <person name="Jones M."/>
            <person name="Mungall A.J."/>
            <person name="Coope R."/>
            <person name="Pleasance S."/>
            <person name="Moore R.A."/>
            <person name="Holt R.A."/>
            <person name="Round J.M."/>
            <person name="Ohora S."/>
            <person name="Walle B.V."/>
            <person name="Veldhoen N."/>
            <person name="Helbing C.C."/>
            <person name="Birol I."/>
        </authorList>
    </citation>
    <scope>NUCLEOTIDE SEQUENCE [LARGE SCALE GENOMIC DNA]</scope>
</reference>
<organism evidence="4 5">
    <name type="scientific">Aquarana catesbeiana</name>
    <name type="common">American bullfrog</name>
    <name type="synonym">Rana catesbeiana</name>
    <dbReference type="NCBI Taxonomy" id="8400"/>
    <lineage>
        <taxon>Eukaryota</taxon>
        <taxon>Metazoa</taxon>
        <taxon>Chordata</taxon>
        <taxon>Craniata</taxon>
        <taxon>Vertebrata</taxon>
        <taxon>Euteleostomi</taxon>
        <taxon>Amphibia</taxon>
        <taxon>Batrachia</taxon>
        <taxon>Anura</taxon>
        <taxon>Neobatrachia</taxon>
        <taxon>Ranoidea</taxon>
        <taxon>Ranidae</taxon>
        <taxon>Aquarana</taxon>
    </lineage>
</organism>
<dbReference type="Proteomes" id="UP000228934">
    <property type="component" value="Unassembled WGS sequence"/>
</dbReference>
<keyword evidence="1" id="KW-0732">Signal</keyword>
<evidence type="ECO:0000256" key="1">
    <source>
        <dbReference type="ARBA" id="ARBA00022729"/>
    </source>
</evidence>
<feature type="domain" description="UMOD/GP2/OIT3-like D8C" evidence="3">
    <location>
        <begin position="53"/>
        <end position="132"/>
    </location>
</feature>
<protein>
    <recommendedName>
        <fullName evidence="3">UMOD/GP2/OIT3-like D8C domain-containing protein</fullName>
    </recommendedName>
</protein>
<dbReference type="PANTHER" id="PTHR36191">
    <property type="entry name" value="ENDO/EXONUCLEASE/PHOSPHATASE DOMAIN-CONTAINING PROTEIN-RELATED"/>
    <property type="match status" value="1"/>
</dbReference>
<evidence type="ECO:0000313" key="5">
    <source>
        <dbReference type="Proteomes" id="UP000228934"/>
    </source>
</evidence>
<evidence type="ECO:0000259" key="3">
    <source>
        <dbReference type="Pfam" id="PF23283"/>
    </source>
</evidence>
<evidence type="ECO:0000313" key="4">
    <source>
        <dbReference type="EMBL" id="PIO16182.1"/>
    </source>
</evidence>
<feature type="non-terminal residue" evidence="4">
    <location>
        <position position="420"/>
    </location>
</feature>
<dbReference type="Pfam" id="PF23283">
    <property type="entry name" value="D8C_UMOD"/>
    <property type="match status" value="3"/>
</dbReference>